<keyword evidence="10" id="KW-1185">Reference proteome</keyword>
<dbReference type="HAMAP" id="MF_01885">
    <property type="entry name" value="tRNA_methyltr_TrmL"/>
    <property type="match status" value="1"/>
</dbReference>
<comment type="catalytic activity">
    <reaction evidence="6">
        <text>5-carboxymethylaminomethyluridine(34) in tRNA(Leu) + S-adenosyl-L-methionine = 5-carboxymethylaminomethyl-2'-O-methyluridine(34) in tRNA(Leu) + S-adenosyl-L-homocysteine + H(+)</text>
        <dbReference type="Rhea" id="RHEA:43088"/>
        <dbReference type="Rhea" id="RHEA-COMP:10333"/>
        <dbReference type="Rhea" id="RHEA-COMP:10334"/>
        <dbReference type="ChEBI" id="CHEBI:15378"/>
        <dbReference type="ChEBI" id="CHEBI:57856"/>
        <dbReference type="ChEBI" id="CHEBI:59789"/>
        <dbReference type="ChEBI" id="CHEBI:74508"/>
        <dbReference type="ChEBI" id="CHEBI:74511"/>
        <dbReference type="EC" id="2.1.1.207"/>
    </reaction>
</comment>
<gene>
    <name evidence="9" type="ORF">SAMN05444406_10953</name>
</gene>
<evidence type="ECO:0000256" key="4">
    <source>
        <dbReference type="ARBA" id="ARBA00022691"/>
    </source>
</evidence>
<evidence type="ECO:0000256" key="5">
    <source>
        <dbReference type="ARBA" id="ARBA00022694"/>
    </source>
</evidence>
<comment type="function">
    <text evidence="6">Could methylate the ribose at the nucleotide 34 wobble position in tRNA.</text>
</comment>
<dbReference type="Gene3D" id="3.40.1280.10">
    <property type="match status" value="1"/>
</dbReference>
<comment type="similarity">
    <text evidence="6">Belongs to the class IV-like SAM-binding methyltransferase superfamily. RNA methyltransferase TrmH family. TrmL subfamily.</text>
</comment>
<dbReference type="InterPro" id="IPR029026">
    <property type="entry name" value="tRNA_m1G_MTases_N"/>
</dbReference>
<organism evidence="9 10">
    <name type="scientific">Caldicoprobacter faecalis</name>
    <dbReference type="NCBI Taxonomy" id="937334"/>
    <lineage>
        <taxon>Bacteria</taxon>
        <taxon>Bacillati</taxon>
        <taxon>Bacillota</taxon>
        <taxon>Clostridia</taxon>
        <taxon>Caldicoprobacterales</taxon>
        <taxon>Caldicoprobacteraceae</taxon>
        <taxon>Caldicoprobacter</taxon>
    </lineage>
</organism>
<evidence type="ECO:0000256" key="3">
    <source>
        <dbReference type="ARBA" id="ARBA00022679"/>
    </source>
</evidence>
<dbReference type="EMBL" id="FOXR01000009">
    <property type="protein sequence ID" value="SFQ01353.1"/>
    <property type="molecule type" value="Genomic_DNA"/>
</dbReference>
<keyword evidence="2 6" id="KW-0489">Methyltransferase</keyword>
<feature type="binding site" evidence="6 7">
    <location>
        <position position="101"/>
    </location>
    <ligand>
        <name>S-adenosyl-L-methionine</name>
        <dbReference type="ChEBI" id="CHEBI:59789"/>
    </ligand>
</feature>
<evidence type="ECO:0000313" key="9">
    <source>
        <dbReference type="EMBL" id="SFQ01353.1"/>
    </source>
</evidence>
<dbReference type="InterPro" id="IPR029028">
    <property type="entry name" value="Alpha/beta_knot_MTases"/>
</dbReference>
<dbReference type="GO" id="GO:0141098">
    <property type="term" value="F:tRNA (cytidine(34)-2'-O)-methyltransferase activity"/>
    <property type="evidence" value="ECO:0007669"/>
    <property type="project" value="RHEA"/>
</dbReference>
<dbReference type="FunFam" id="3.40.1280.10:FF:000002">
    <property type="entry name" value="Peptidylprolyl isomerase"/>
    <property type="match status" value="1"/>
</dbReference>
<dbReference type="Proteomes" id="UP000198577">
    <property type="component" value="Unassembled WGS sequence"/>
</dbReference>
<dbReference type="AlphaFoldDB" id="A0A1I5V1H2"/>
<evidence type="ECO:0000256" key="1">
    <source>
        <dbReference type="ARBA" id="ARBA00022490"/>
    </source>
</evidence>
<dbReference type="GO" id="GO:0003723">
    <property type="term" value="F:RNA binding"/>
    <property type="evidence" value="ECO:0007669"/>
    <property type="project" value="InterPro"/>
</dbReference>
<keyword evidence="5 6" id="KW-0819">tRNA processing</keyword>
<accession>A0A1I5V1H2</accession>
<evidence type="ECO:0000256" key="2">
    <source>
        <dbReference type="ARBA" id="ARBA00022603"/>
    </source>
</evidence>
<keyword evidence="1 6" id="KW-0963">Cytoplasm</keyword>
<dbReference type="SUPFAM" id="SSF75217">
    <property type="entry name" value="alpha/beta knot"/>
    <property type="match status" value="1"/>
</dbReference>
<dbReference type="InterPro" id="IPR016914">
    <property type="entry name" value="TrmL"/>
</dbReference>
<reference evidence="9 10" key="1">
    <citation type="submission" date="2016-10" db="EMBL/GenBank/DDBJ databases">
        <authorList>
            <person name="de Groot N.N."/>
        </authorList>
    </citation>
    <scope>NUCLEOTIDE SEQUENCE [LARGE SCALE GENOMIC DNA]</scope>
    <source>
        <strain evidence="9 10">DSM 20678</strain>
    </source>
</reference>
<keyword evidence="3 6" id="KW-0808">Transferase</keyword>
<dbReference type="GO" id="GO:0005737">
    <property type="term" value="C:cytoplasm"/>
    <property type="evidence" value="ECO:0007669"/>
    <property type="project" value="UniProtKB-SubCell"/>
</dbReference>
<feature type="binding site" evidence="6 7">
    <location>
        <position position="130"/>
    </location>
    <ligand>
        <name>S-adenosyl-L-methionine</name>
        <dbReference type="ChEBI" id="CHEBI:59789"/>
    </ligand>
</feature>
<feature type="binding site" evidence="6 7">
    <location>
        <position position="122"/>
    </location>
    <ligand>
        <name>S-adenosyl-L-methionine</name>
        <dbReference type="ChEBI" id="CHEBI:59789"/>
    </ligand>
</feature>
<sequence length="167" mass="18991">MPLHVVLVEPEIPQNTGNIARTCAATGCILHLVRPLGFSTDDKYLKRAGLDYWHLVEIHYHDSVDEIFAQYPQGDFYFSTTKAAKDYTSVWYTPDSFIFFGKETAGLPEDLLKKHYDRCIRIPMRAEARSLNLSNSVAIIVYEALRQLGFPGLELKGRLRSEINGQP</sequence>
<evidence type="ECO:0000256" key="7">
    <source>
        <dbReference type="PIRSR" id="PIRSR029256-1"/>
    </source>
</evidence>
<dbReference type="STRING" id="937334.SAMN05444406_10953"/>
<comment type="subcellular location">
    <subcellularLocation>
        <location evidence="6">Cytoplasm</location>
    </subcellularLocation>
</comment>
<dbReference type="GO" id="GO:0002130">
    <property type="term" value="P:wobble position ribose methylation"/>
    <property type="evidence" value="ECO:0007669"/>
    <property type="project" value="TreeGrafter"/>
</dbReference>
<protein>
    <recommendedName>
        <fullName evidence="6">Putative tRNA (cytidine(34)-2'-O)-methyltransferase</fullName>
        <ecNumber evidence="6">2.1.1.207</ecNumber>
    </recommendedName>
    <alternativeName>
        <fullName evidence="6">tRNA (cytidine/uridine-2'-O-)-methyltransferase</fullName>
    </alternativeName>
</protein>
<comment type="catalytic activity">
    <reaction evidence="6">
        <text>cytidine(34) in tRNA + S-adenosyl-L-methionine = 2'-O-methylcytidine(34) in tRNA + S-adenosyl-L-homocysteine + H(+)</text>
        <dbReference type="Rhea" id="RHEA:43084"/>
        <dbReference type="Rhea" id="RHEA-COMP:10331"/>
        <dbReference type="Rhea" id="RHEA-COMP:10332"/>
        <dbReference type="ChEBI" id="CHEBI:15378"/>
        <dbReference type="ChEBI" id="CHEBI:57856"/>
        <dbReference type="ChEBI" id="CHEBI:59789"/>
        <dbReference type="ChEBI" id="CHEBI:74495"/>
        <dbReference type="ChEBI" id="CHEBI:82748"/>
        <dbReference type="EC" id="2.1.1.207"/>
    </reaction>
</comment>
<name>A0A1I5V1H2_9FIRM</name>
<evidence type="ECO:0000313" key="10">
    <source>
        <dbReference type="Proteomes" id="UP000198577"/>
    </source>
</evidence>
<dbReference type="Pfam" id="PF00588">
    <property type="entry name" value="SpoU_methylase"/>
    <property type="match status" value="1"/>
</dbReference>
<dbReference type="GO" id="GO:0141102">
    <property type="term" value="F:tRNA (5-carboxymethylaminomethyluridine(34)-2'-O)-methyltransferase activity"/>
    <property type="evidence" value="ECO:0007669"/>
    <property type="project" value="RHEA"/>
</dbReference>
<dbReference type="CDD" id="cd18094">
    <property type="entry name" value="SpoU-like_TrmL"/>
    <property type="match status" value="1"/>
</dbReference>
<feature type="domain" description="tRNA/rRNA methyltransferase SpoU type" evidence="8">
    <location>
        <begin position="3"/>
        <end position="142"/>
    </location>
</feature>
<keyword evidence="4 6" id="KW-0949">S-adenosyl-L-methionine</keyword>
<comment type="caution">
    <text evidence="6">Lacks conserved residue(s) required for the propagation of feature annotation.</text>
</comment>
<dbReference type="PIRSF" id="PIRSF029256">
    <property type="entry name" value="SpoU_TrmH_prd"/>
    <property type="match status" value="1"/>
</dbReference>
<evidence type="ECO:0000256" key="6">
    <source>
        <dbReference type="HAMAP-Rule" id="MF_01885"/>
    </source>
</evidence>
<dbReference type="InterPro" id="IPR001537">
    <property type="entry name" value="SpoU_MeTrfase"/>
</dbReference>
<proteinExistence type="inferred from homology"/>
<evidence type="ECO:0000259" key="8">
    <source>
        <dbReference type="Pfam" id="PF00588"/>
    </source>
</evidence>
<dbReference type="PANTHER" id="PTHR42971:SF1">
    <property type="entry name" value="TRNA (CYTIDINE(34)-2'-O)-METHYLTRANSFERASE"/>
    <property type="match status" value="1"/>
</dbReference>
<dbReference type="GO" id="GO:0042802">
    <property type="term" value="F:identical protein binding"/>
    <property type="evidence" value="ECO:0007669"/>
    <property type="project" value="UniProtKB-ARBA"/>
</dbReference>
<dbReference type="EC" id="2.1.1.207" evidence="6"/>
<dbReference type="NCBIfam" id="TIGR00185">
    <property type="entry name" value="tRNA_yibK_trmL"/>
    <property type="match status" value="1"/>
</dbReference>
<dbReference type="PANTHER" id="PTHR42971">
    <property type="entry name" value="TRNA (CYTIDINE(34)-2'-O)-METHYLTRANSFERASE"/>
    <property type="match status" value="1"/>
</dbReference>